<dbReference type="OrthoDB" id="429813at2759"/>
<dbReference type="PANTHER" id="PTHR43439">
    <property type="entry name" value="PHENYLACETATE-COENZYME A LIGASE"/>
    <property type="match status" value="1"/>
</dbReference>
<accession>A0A9P4IBE4</accession>
<comment type="caution">
    <text evidence="4">The sequence shown here is derived from an EMBL/GenBank/DDBJ whole genome shotgun (WGS) entry which is preliminary data.</text>
</comment>
<feature type="domain" description="Carrier" evidence="3">
    <location>
        <begin position="575"/>
        <end position="651"/>
    </location>
</feature>
<dbReference type="SUPFAM" id="SSF47336">
    <property type="entry name" value="ACP-like"/>
    <property type="match status" value="1"/>
</dbReference>
<evidence type="ECO:0000256" key="2">
    <source>
        <dbReference type="ARBA" id="ARBA00022553"/>
    </source>
</evidence>
<dbReference type="InterPro" id="IPR036291">
    <property type="entry name" value="NAD(P)-bd_dom_sf"/>
</dbReference>
<name>A0A9P4IBE4_9PEZI</name>
<dbReference type="InterPro" id="IPR042099">
    <property type="entry name" value="ANL_N_sf"/>
</dbReference>
<keyword evidence="2" id="KW-0597">Phosphoprotein</keyword>
<dbReference type="InterPro" id="IPR051414">
    <property type="entry name" value="Adenylate-forming_Reductase"/>
</dbReference>
<evidence type="ECO:0000313" key="4">
    <source>
        <dbReference type="EMBL" id="KAF2098480.1"/>
    </source>
</evidence>
<dbReference type="InterPro" id="IPR006162">
    <property type="entry name" value="Ppantetheine_attach_site"/>
</dbReference>
<dbReference type="PROSITE" id="PS00455">
    <property type="entry name" value="AMP_BINDING"/>
    <property type="match status" value="1"/>
</dbReference>
<dbReference type="PROSITE" id="PS00012">
    <property type="entry name" value="PHOSPHOPANTETHEINE"/>
    <property type="match status" value="1"/>
</dbReference>
<gene>
    <name evidence="4" type="ORF">NA57DRAFT_75725</name>
</gene>
<dbReference type="Pfam" id="PF07993">
    <property type="entry name" value="NAD_binding_4"/>
    <property type="match status" value="2"/>
</dbReference>
<keyword evidence="1" id="KW-0596">Phosphopantetheine</keyword>
<proteinExistence type="predicted"/>
<dbReference type="SUPFAM" id="SSF56801">
    <property type="entry name" value="Acetyl-CoA synthetase-like"/>
    <property type="match status" value="1"/>
</dbReference>
<dbReference type="Pfam" id="PF00550">
    <property type="entry name" value="PP-binding"/>
    <property type="match status" value="1"/>
</dbReference>
<dbReference type="AlphaFoldDB" id="A0A9P4IBE4"/>
<keyword evidence="5" id="KW-1185">Reference proteome</keyword>
<dbReference type="Pfam" id="PF00501">
    <property type="entry name" value="AMP-binding"/>
    <property type="match status" value="1"/>
</dbReference>
<dbReference type="Pfam" id="PF23562">
    <property type="entry name" value="AMP-binding_C_3"/>
    <property type="match status" value="1"/>
</dbReference>
<dbReference type="Gene3D" id="1.10.1200.10">
    <property type="entry name" value="ACP-like"/>
    <property type="match status" value="1"/>
</dbReference>
<evidence type="ECO:0000313" key="5">
    <source>
        <dbReference type="Proteomes" id="UP000799772"/>
    </source>
</evidence>
<dbReference type="InterPro" id="IPR009081">
    <property type="entry name" value="PP-bd_ACP"/>
</dbReference>
<sequence length="1042" mass="115178">MALEMYDGVDKRNSAALVDQHAIHRPETVLYTIFLSQHLKASRRDVTAKQFADAVDRAAGHLRAAVGPAAAKQETRKIAYIGPNDLRYVILMFAAVKVNCVMLYLSPRNSLEAQIHLIDKVGCSVFATPAKRLYGVDAILKSRPLEEILIPELEAMLDGPAPEHIPFTKDFEDIRRKPLVILHSSGTTSLPKPIGFTHGCMSSGMWGYLDYKPKDGLPVSVSTSYASPPIWLCAFPLFHAAALLWATLKPIYLVQTLIFPPPDQIVNADLCARIISLTGTKAAVAPPAILVELQKDVAYYPALRQLQNIATSGAHMPLDAGNNIQALGPNISNFMASTETSFAPCHRIYGDDWQYIWFIDGFGVELQQDPGTDLYELVYIRDDRIQKERQAVFDNFPRLQEYRTKDLFRRHPDPQKSYLWMYAGRKDDVIALVNGEKFNPLALEEVIDSLPEVTVCAVFGQDRDQAVLLVDPNEKLANDPNFDDSKYADDLWPAVAKANELLPAHGRIQKGFILVTKHGRPIIKTPKGSLMRRKTFEAYEKDLDEVYRKQGSILTNRHANGVNGMNGDASVPVTRAEDVTASTIRQIIHQVTDISGLEDDQNIFMAGVDSLHVIRLAQLFSNTVLGSNVTSTTIYNNPTIAELTEAVRSGVNDRKVNTDEIASELLSSLSSSLPLSPRKVAILTGSTGNLGSYLLSSLRKSFDKIYCLVRRNAGQSDDQVVYLPYDVSHPLLGFSFDQYTTLLHETTHILHNAWLVDFNQPLQSFIPHIHGVKHLIDFASRGHHSPRIFFISSISAVMDHPSPALVPETISSNIDVSQLNAYGASKHIAERLLTLAGERSGIQSTILRLGQIAGPVLAGTSVSHGVWNIREWLPSIIASSEHIGAIPDELGLQDGIDWIPIDILAPSITEILLGSKSASITDVIHLSNPTCVSWRTILPGVIPYLDPKVKVVSLAEWVRLLQESGEGAKGADVDKNPGIKLLEFYKTLTVDSKGHANGAAKILPVLKIEKVLQQSHTMQKLGPVTPEWMALWMEQWGFRRVA</sequence>
<dbReference type="EMBL" id="ML978126">
    <property type="protein sequence ID" value="KAF2098480.1"/>
    <property type="molecule type" value="Genomic_DNA"/>
</dbReference>
<protein>
    <submittedName>
        <fullName evidence="4">Acetyl-CoA synthetase-like protein</fullName>
    </submittedName>
</protein>
<dbReference type="InterPro" id="IPR013120">
    <property type="entry name" value="FAR_NAD-bd"/>
</dbReference>
<evidence type="ECO:0000259" key="3">
    <source>
        <dbReference type="PROSITE" id="PS50075"/>
    </source>
</evidence>
<reference evidence="4" key="1">
    <citation type="journal article" date="2020" name="Stud. Mycol.">
        <title>101 Dothideomycetes genomes: a test case for predicting lifestyles and emergence of pathogens.</title>
        <authorList>
            <person name="Haridas S."/>
            <person name="Albert R."/>
            <person name="Binder M."/>
            <person name="Bloem J."/>
            <person name="Labutti K."/>
            <person name="Salamov A."/>
            <person name="Andreopoulos B."/>
            <person name="Baker S."/>
            <person name="Barry K."/>
            <person name="Bills G."/>
            <person name="Bluhm B."/>
            <person name="Cannon C."/>
            <person name="Castanera R."/>
            <person name="Culley D."/>
            <person name="Daum C."/>
            <person name="Ezra D."/>
            <person name="Gonzalez J."/>
            <person name="Henrissat B."/>
            <person name="Kuo A."/>
            <person name="Liang C."/>
            <person name="Lipzen A."/>
            <person name="Lutzoni F."/>
            <person name="Magnuson J."/>
            <person name="Mondo S."/>
            <person name="Nolan M."/>
            <person name="Ohm R."/>
            <person name="Pangilinan J."/>
            <person name="Park H.-J."/>
            <person name="Ramirez L."/>
            <person name="Alfaro M."/>
            <person name="Sun H."/>
            <person name="Tritt A."/>
            <person name="Yoshinaga Y."/>
            <person name="Zwiers L.-H."/>
            <person name="Turgeon B."/>
            <person name="Goodwin S."/>
            <person name="Spatafora J."/>
            <person name="Crous P."/>
            <person name="Grigoriev I."/>
        </authorList>
    </citation>
    <scope>NUCLEOTIDE SEQUENCE</scope>
    <source>
        <strain evidence="4">CBS 133067</strain>
    </source>
</reference>
<dbReference type="Gene3D" id="3.40.50.720">
    <property type="entry name" value="NAD(P)-binding Rossmann-like Domain"/>
    <property type="match status" value="1"/>
</dbReference>
<evidence type="ECO:0000256" key="1">
    <source>
        <dbReference type="ARBA" id="ARBA00022450"/>
    </source>
</evidence>
<dbReference type="Proteomes" id="UP000799772">
    <property type="component" value="Unassembled WGS sequence"/>
</dbReference>
<dbReference type="Gene3D" id="3.40.50.12780">
    <property type="entry name" value="N-terminal domain of ligase-like"/>
    <property type="match status" value="1"/>
</dbReference>
<dbReference type="InterPro" id="IPR036736">
    <property type="entry name" value="ACP-like_sf"/>
</dbReference>
<dbReference type="PANTHER" id="PTHR43439:SF2">
    <property type="entry name" value="ENZYME, PUTATIVE (JCVI)-RELATED"/>
    <property type="match status" value="1"/>
</dbReference>
<organism evidence="4 5">
    <name type="scientific">Rhizodiscina lignyota</name>
    <dbReference type="NCBI Taxonomy" id="1504668"/>
    <lineage>
        <taxon>Eukaryota</taxon>
        <taxon>Fungi</taxon>
        <taxon>Dikarya</taxon>
        <taxon>Ascomycota</taxon>
        <taxon>Pezizomycotina</taxon>
        <taxon>Dothideomycetes</taxon>
        <taxon>Pleosporomycetidae</taxon>
        <taxon>Aulographales</taxon>
        <taxon>Rhizodiscinaceae</taxon>
        <taxon>Rhizodiscina</taxon>
    </lineage>
</organism>
<dbReference type="InterPro" id="IPR020845">
    <property type="entry name" value="AMP-binding_CS"/>
</dbReference>
<dbReference type="InterPro" id="IPR000873">
    <property type="entry name" value="AMP-dep_synth/lig_dom"/>
</dbReference>
<dbReference type="SUPFAM" id="SSF51735">
    <property type="entry name" value="NAD(P)-binding Rossmann-fold domains"/>
    <property type="match status" value="1"/>
</dbReference>
<dbReference type="PROSITE" id="PS50075">
    <property type="entry name" value="CARRIER"/>
    <property type="match status" value="1"/>
</dbReference>